<dbReference type="PROSITE" id="PS51763">
    <property type="entry name" value="CBM10"/>
    <property type="match status" value="2"/>
</dbReference>
<dbReference type="Gene3D" id="3.90.1220.10">
    <property type="entry name" value="Cellulose docking domain, dockering"/>
    <property type="match status" value="2"/>
</dbReference>
<dbReference type="AlphaFoldDB" id="A0A1Y1WX68"/>
<dbReference type="SMART" id="SM00093">
    <property type="entry name" value="SERPIN"/>
    <property type="match status" value="1"/>
</dbReference>
<evidence type="ECO:0000256" key="1">
    <source>
        <dbReference type="ARBA" id="ARBA00009500"/>
    </source>
</evidence>
<sequence>MNNLTLFILGLVLYTPACFSKNSNPGGEKKCFSQKLNPSYPCCEGDVVVYVDKDGEWGVENGNWCGIGGVIDSCFSVALGYPCCESSCNVYYTDNDGEWGVENGNWCGLKDSCNSPTDLVLKDPSFDFAFLKMENKKKNMLYSPLSIEYALKMLQEGANGNTYSEINKIVGNEELPKYISLDKNLSLANGLFIRNTYSEYVKPSYVSTLRDKFYAEVVEDEFNDASNVNEWIEDKTLGIIKDMLRDDIVQNPRTSLILVNALAMDMKWAYPFRDESTHGRTFYKENGQEIEATTLSTTISANGVSYYKDDDLTVLTMDLKKYSEFQFEFVAIMPKNENLSSFVEKVTREQIDEIDEKLISSYDERDGIYIRIPKFKFQYDLELKKDLINLGVNDAFSPIKADLKKIADPEDPDKKLYVGDALHKADIEFSEEGIKAAAVTVIIIMAAGAAPGPRREPQPVNVIIDKPFMFMIRDKNTKNIWFTGTVYEPNLWEDDWEAYEPSYGY</sequence>
<proteinExistence type="inferred from homology"/>
<dbReference type="Proteomes" id="UP000193944">
    <property type="component" value="Unassembled WGS sequence"/>
</dbReference>
<dbReference type="InterPro" id="IPR000215">
    <property type="entry name" value="Serpin_fam"/>
</dbReference>
<keyword evidence="4" id="KW-0378">Hydrolase</keyword>
<dbReference type="PANTHER" id="PTHR11461:SF211">
    <property type="entry name" value="GH10112P-RELATED"/>
    <property type="match status" value="1"/>
</dbReference>
<dbReference type="GO" id="GO:0016787">
    <property type="term" value="F:hydrolase activity"/>
    <property type="evidence" value="ECO:0007669"/>
    <property type="project" value="UniProtKB-KW"/>
</dbReference>
<evidence type="ECO:0000256" key="5">
    <source>
        <dbReference type="RuleBase" id="RU000411"/>
    </source>
</evidence>
<evidence type="ECO:0000256" key="2">
    <source>
        <dbReference type="ARBA" id="ARBA00022729"/>
    </source>
</evidence>
<dbReference type="InterPro" id="IPR023796">
    <property type="entry name" value="Serpin_dom"/>
</dbReference>
<dbReference type="InterPro" id="IPR036186">
    <property type="entry name" value="Serpin_sf"/>
</dbReference>
<evidence type="ECO:0000256" key="4">
    <source>
        <dbReference type="ARBA" id="ARBA00022801"/>
    </source>
</evidence>
<dbReference type="InterPro" id="IPR002883">
    <property type="entry name" value="CBM10/Dockerin_dom"/>
</dbReference>
<feature type="chain" id="PRO_5012688725" description="CBM10 domain-containing protein" evidence="6">
    <location>
        <begin position="21"/>
        <end position="505"/>
    </location>
</feature>
<dbReference type="InterPro" id="IPR009034">
    <property type="entry name" value="Dockerin_dom_fun_sf"/>
</dbReference>
<feature type="signal peptide" evidence="6">
    <location>
        <begin position="1"/>
        <end position="20"/>
    </location>
</feature>
<evidence type="ECO:0000259" key="7">
    <source>
        <dbReference type="PROSITE" id="PS51763"/>
    </source>
</evidence>
<name>A0A1Y1WX68_9FUNG</name>
<keyword evidence="9" id="KW-1185">Reference proteome</keyword>
<evidence type="ECO:0000313" key="9">
    <source>
        <dbReference type="Proteomes" id="UP000193944"/>
    </source>
</evidence>
<comment type="similarity">
    <text evidence="1 5">Belongs to the serpin family.</text>
</comment>
<dbReference type="Gene3D" id="3.30.497.10">
    <property type="entry name" value="Antithrombin, subunit I, domain 2"/>
    <property type="match status" value="1"/>
</dbReference>
<feature type="domain" description="CBM10" evidence="7">
    <location>
        <begin position="30"/>
        <end position="68"/>
    </location>
</feature>
<dbReference type="InterPro" id="IPR042185">
    <property type="entry name" value="Serpin_sf_2"/>
</dbReference>
<evidence type="ECO:0000256" key="3">
    <source>
        <dbReference type="ARBA" id="ARBA00022737"/>
    </source>
</evidence>
<dbReference type="SUPFAM" id="SSF64571">
    <property type="entry name" value="Cellulose docking domain, dockering"/>
    <property type="match status" value="2"/>
</dbReference>
<dbReference type="InterPro" id="IPR023795">
    <property type="entry name" value="Serpin_CS"/>
</dbReference>
<dbReference type="GO" id="GO:0004867">
    <property type="term" value="F:serine-type endopeptidase inhibitor activity"/>
    <property type="evidence" value="ECO:0007669"/>
    <property type="project" value="InterPro"/>
</dbReference>
<organism evidence="8 9">
    <name type="scientific">Anaeromyces robustus</name>
    <dbReference type="NCBI Taxonomy" id="1754192"/>
    <lineage>
        <taxon>Eukaryota</taxon>
        <taxon>Fungi</taxon>
        <taxon>Fungi incertae sedis</taxon>
        <taxon>Chytridiomycota</taxon>
        <taxon>Chytridiomycota incertae sedis</taxon>
        <taxon>Neocallimastigomycetes</taxon>
        <taxon>Neocallimastigales</taxon>
        <taxon>Neocallimastigaceae</taxon>
        <taxon>Anaeromyces</taxon>
    </lineage>
</organism>
<dbReference type="PROSITE" id="PS00284">
    <property type="entry name" value="SERPIN"/>
    <property type="match status" value="1"/>
</dbReference>
<dbReference type="Gene3D" id="2.30.39.10">
    <property type="entry name" value="Alpha-1-antitrypsin, domain 1"/>
    <property type="match status" value="1"/>
</dbReference>
<dbReference type="GO" id="GO:0005615">
    <property type="term" value="C:extracellular space"/>
    <property type="evidence" value="ECO:0007669"/>
    <property type="project" value="InterPro"/>
</dbReference>
<reference evidence="8 9" key="2">
    <citation type="submission" date="2016-08" db="EMBL/GenBank/DDBJ databases">
        <title>Pervasive Adenine N6-methylation of Active Genes in Fungi.</title>
        <authorList>
            <consortium name="DOE Joint Genome Institute"/>
            <person name="Mondo S.J."/>
            <person name="Dannebaum R.O."/>
            <person name="Kuo R.C."/>
            <person name="Labutti K."/>
            <person name="Haridas S."/>
            <person name="Kuo A."/>
            <person name="Salamov A."/>
            <person name="Ahrendt S.R."/>
            <person name="Lipzen A."/>
            <person name="Sullivan W."/>
            <person name="Andreopoulos W.B."/>
            <person name="Clum A."/>
            <person name="Lindquist E."/>
            <person name="Daum C."/>
            <person name="Ramamoorthy G.K."/>
            <person name="Gryganskyi A."/>
            <person name="Culley D."/>
            <person name="Magnuson J.K."/>
            <person name="James T.Y."/>
            <person name="O'Malley M.A."/>
            <person name="Stajich J.E."/>
            <person name="Spatafora J.W."/>
            <person name="Visel A."/>
            <person name="Grigoriev I.V."/>
        </authorList>
    </citation>
    <scope>NUCLEOTIDE SEQUENCE [LARGE SCALE GENOMIC DNA]</scope>
    <source>
        <strain evidence="8 9">S4</strain>
    </source>
</reference>
<comment type="caution">
    <text evidence="8">The sequence shown here is derived from an EMBL/GenBank/DDBJ whole genome shotgun (WGS) entry which is preliminary data.</text>
</comment>
<dbReference type="Pfam" id="PF00079">
    <property type="entry name" value="Serpin"/>
    <property type="match status" value="1"/>
</dbReference>
<keyword evidence="3" id="KW-0677">Repeat</keyword>
<dbReference type="Pfam" id="PF02013">
    <property type="entry name" value="CBM_10"/>
    <property type="match status" value="2"/>
</dbReference>
<gene>
    <name evidence="8" type="ORF">BCR32DRAFT_328678</name>
</gene>
<keyword evidence="2 6" id="KW-0732">Signal</keyword>
<accession>A0A1Y1WX68</accession>
<feature type="domain" description="CBM10" evidence="7">
    <location>
        <begin position="73"/>
        <end position="110"/>
    </location>
</feature>
<evidence type="ECO:0000256" key="6">
    <source>
        <dbReference type="SAM" id="SignalP"/>
    </source>
</evidence>
<dbReference type="PANTHER" id="PTHR11461">
    <property type="entry name" value="SERINE PROTEASE INHIBITOR, SERPIN"/>
    <property type="match status" value="1"/>
</dbReference>
<dbReference type="OrthoDB" id="661148at2759"/>
<evidence type="ECO:0000313" key="8">
    <source>
        <dbReference type="EMBL" id="ORX78042.1"/>
    </source>
</evidence>
<dbReference type="EMBL" id="MCFG01000225">
    <property type="protein sequence ID" value="ORX78042.1"/>
    <property type="molecule type" value="Genomic_DNA"/>
</dbReference>
<dbReference type="SUPFAM" id="SSF56574">
    <property type="entry name" value="Serpins"/>
    <property type="match status" value="1"/>
</dbReference>
<protein>
    <recommendedName>
        <fullName evidence="7">CBM10 domain-containing protein</fullName>
    </recommendedName>
</protein>
<reference evidence="8 9" key="1">
    <citation type="submission" date="2016-08" db="EMBL/GenBank/DDBJ databases">
        <title>A Parts List for Fungal Cellulosomes Revealed by Comparative Genomics.</title>
        <authorList>
            <consortium name="DOE Joint Genome Institute"/>
            <person name="Haitjema C.H."/>
            <person name="Gilmore S.P."/>
            <person name="Henske J.K."/>
            <person name="Solomon K.V."/>
            <person name="De Groot R."/>
            <person name="Kuo A."/>
            <person name="Mondo S.J."/>
            <person name="Salamov A.A."/>
            <person name="Labutti K."/>
            <person name="Zhao Z."/>
            <person name="Chiniquy J."/>
            <person name="Barry K."/>
            <person name="Brewer H.M."/>
            <person name="Purvine S.O."/>
            <person name="Wright A.T."/>
            <person name="Boxma B."/>
            <person name="Van Alen T."/>
            <person name="Hackstein J.H."/>
            <person name="Baker S.E."/>
            <person name="Grigoriev I.V."/>
            <person name="O'Malley M.A."/>
        </authorList>
    </citation>
    <scope>NUCLEOTIDE SEQUENCE [LARGE SCALE GENOMIC DNA]</scope>
    <source>
        <strain evidence="8 9">S4</strain>
    </source>
</reference>
<dbReference type="InterPro" id="IPR042178">
    <property type="entry name" value="Serpin_sf_1"/>
</dbReference>
<dbReference type="STRING" id="1754192.A0A1Y1WX68"/>